<proteinExistence type="predicted"/>
<gene>
    <name evidence="3" type="ORF">H5V45_05820</name>
</gene>
<reference evidence="3 4" key="1">
    <citation type="submission" date="2020-08" db="EMBL/GenBank/DDBJ databases">
        <authorList>
            <person name="Seo M.-J."/>
        </authorList>
    </citation>
    <scope>NUCLEOTIDE SEQUENCE [LARGE SCALE GENOMIC DNA]</scope>
    <source>
        <strain evidence="3 4">KIGAM211</strain>
    </source>
</reference>
<protein>
    <submittedName>
        <fullName evidence="3">Uncharacterized protein</fullName>
    </submittedName>
</protein>
<dbReference type="AlphaFoldDB" id="A0A7X0V9M8"/>
<dbReference type="EMBL" id="JACKXE010000001">
    <property type="protein sequence ID" value="MBB6626834.1"/>
    <property type="molecule type" value="Genomic_DNA"/>
</dbReference>
<comment type="caution">
    <text evidence="3">The sequence shown here is derived from an EMBL/GenBank/DDBJ whole genome shotgun (WGS) entry which is preliminary data.</text>
</comment>
<feature type="region of interest" description="Disordered" evidence="1">
    <location>
        <begin position="27"/>
        <end position="103"/>
    </location>
</feature>
<dbReference type="Proteomes" id="UP000523955">
    <property type="component" value="Unassembled WGS sequence"/>
</dbReference>
<keyword evidence="4" id="KW-1185">Reference proteome</keyword>
<dbReference type="RefSeq" id="WP_185252061.1">
    <property type="nucleotide sequence ID" value="NZ_JACKXE010000001.1"/>
</dbReference>
<feature type="signal peptide" evidence="2">
    <location>
        <begin position="1"/>
        <end position="32"/>
    </location>
</feature>
<name>A0A7X0V9M8_9ACTN</name>
<feature type="chain" id="PRO_5031089279" evidence="2">
    <location>
        <begin position="33"/>
        <end position="237"/>
    </location>
</feature>
<evidence type="ECO:0000256" key="1">
    <source>
        <dbReference type="SAM" id="MobiDB-lite"/>
    </source>
</evidence>
<feature type="compositionally biased region" description="Low complexity" evidence="1">
    <location>
        <begin position="27"/>
        <end position="91"/>
    </location>
</feature>
<evidence type="ECO:0000313" key="3">
    <source>
        <dbReference type="EMBL" id="MBB6626834.1"/>
    </source>
</evidence>
<evidence type="ECO:0000256" key="2">
    <source>
        <dbReference type="SAM" id="SignalP"/>
    </source>
</evidence>
<sequence length="237" mass="23665">MTTLGTTHPTLRLAVGATALAALAACSSGSNAAAPAQDPTDATSAASSSPSPSPSAATDGASPSASSATSSTSPSPSPSPSAATSEASPSASAPPAPTPTAAPAEKPRLISYAGGESPGVTVHTRAQARRLTGAPAAFKRFVGDTAEKITDSESCDAAAKGITVDAVRTDGYAVGGVNECGGYAALWAVVDGSWKEIAGTQDSWECKVLKQYTVPSDIAGDTCYDYDANEEHEYHQK</sequence>
<evidence type="ECO:0000313" key="4">
    <source>
        <dbReference type="Proteomes" id="UP000523955"/>
    </source>
</evidence>
<accession>A0A7X0V9M8</accession>
<organism evidence="3 4">
    <name type="scientific">Nocardioides luti</name>
    <dbReference type="NCBI Taxonomy" id="2761101"/>
    <lineage>
        <taxon>Bacteria</taxon>
        <taxon>Bacillati</taxon>
        <taxon>Actinomycetota</taxon>
        <taxon>Actinomycetes</taxon>
        <taxon>Propionibacteriales</taxon>
        <taxon>Nocardioidaceae</taxon>
        <taxon>Nocardioides</taxon>
    </lineage>
</organism>
<keyword evidence="2" id="KW-0732">Signal</keyword>